<accession>A0A4P9W597</accession>
<sequence length="187" mass="20833">MASKQQKPSSIPRSIPLIPTRNNRVLYPGVVLRLQIRRNDTLQLMDQLWEQHAKGQVVIVGCVPVKPSAAAAQSNSNRPTVPLGPRPPLLKKPVDDVVVPIDPSQLFEWGTAARVISFIKNNPYQSKMSRGAAYIVTLEGISRFKIDKITKTNPYFEAAITVFPEPEINKQDPEMHGRIIALRQAGH</sequence>
<dbReference type="AlphaFoldDB" id="A0A4P9W597"/>
<dbReference type="EMBL" id="KZ998175">
    <property type="protein sequence ID" value="RKO86465.1"/>
    <property type="molecule type" value="Genomic_DNA"/>
</dbReference>
<dbReference type="Proteomes" id="UP000269721">
    <property type="component" value="Unassembled WGS sequence"/>
</dbReference>
<dbReference type="InterPro" id="IPR046336">
    <property type="entry name" value="Lon_prtase_N_sf"/>
</dbReference>
<proteinExistence type="predicted"/>
<feature type="non-terminal residue" evidence="2">
    <location>
        <position position="187"/>
    </location>
</feature>
<evidence type="ECO:0000259" key="1">
    <source>
        <dbReference type="PROSITE" id="PS51787"/>
    </source>
</evidence>
<evidence type="ECO:0000313" key="3">
    <source>
        <dbReference type="Proteomes" id="UP000269721"/>
    </source>
</evidence>
<protein>
    <submittedName>
        <fullName evidence="2">Peptidase S16</fullName>
    </submittedName>
</protein>
<organism evidence="2 3">
    <name type="scientific">Blyttiomyces helicus</name>
    <dbReference type="NCBI Taxonomy" id="388810"/>
    <lineage>
        <taxon>Eukaryota</taxon>
        <taxon>Fungi</taxon>
        <taxon>Fungi incertae sedis</taxon>
        <taxon>Chytridiomycota</taxon>
        <taxon>Chytridiomycota incertae sedis</taxon>
        <taxon>Chytridiomycetes</taxon>
        <taxon>Chytridiomycetes incertae sedis</taxon>
        <taxon>Blyttiomyces</taxon>
    </lineage>
</organism>
<dbReference type="SUPFAM" id="SSF88697">
    <property type="entry name" value="PUA domain-like"/>
    <property type="match status" value="1"/>
</dbReference>
<evidence type="ECO:0000313" key="2">
    <source>
        <dbReference type="EMBL" id="RKO86465.1"/>
    </source>
</evidence>
<dbReference type="Gene3D" id="2.30.130.40">
    <property type="entry name" value="LON domain-like"/>
    <property type="match status" value="1"/>
</dbReference>
<feature type="domain" description="Lon N-terminal" evidence="1">
    <location>
        <begin position="15"/>
        <end position="187"/>
    </location>
</feature>
<dbReference type="OrthoDB" id="2161159at2759"/>
<dbReference type="Pfam" id="PF02190">
    <property type="entry name" value="LON_substr_bdg"/>
    <property type="match status" value="1"/>
</dbReference>
<reference evidence="3" key="1">
    <citation type="journal article" date="2018" name="Nat. Microbiol.">
        <title>Leveraging single-cell genomics to expand the fungal tree of life.</title>
        <authorList>
            <person name="Ahrendt S.R."/>
            <person name="Quandt C.A."/>
            <person name="Ciobanu D."/>
            <person name="Clum A."/>
            <person name="Salamov A."/>
            <person name="Andreopoulos B."/>
            <person name="Cheng J.F."/>
            <person name="Woyke T."/>
            <person name="Pelin A."/>
            <person name="Henrissat B."/>
            <person name="Reynolds N.K."/>
            <person name="Benny G.L."/>
            <person name="Smith M.E."/>
            <person name="James T.Y."/>
            <person name="Grigoriev I.V."/>
        </authorList>
    </citation>
    <scope>NUCLEOTIDE SEQUENCE [LARGE SCALE GENOMIC DNA]</scope>
</reference>
<dbReference type="PROSITE" id="PS51787">
    <property type="entry name" value="LON_N"/>
    <property type="match status" value="1"/>
</dbReference>
<dbReference type="InterPro" id="IPR015947">
    <property type="entry name" value="PUA-like_sf"/>
</dbReference>
<dbReference type="InterPro" id="IPR003111">
    <property type="entry name" value="Lon_prtase_N"/>
</dbReference>
<name>A0A4P9W597_9FUNG</name>
<gene>
    <name evidence="2" type="ORF">BDK51DRAFT_31714</name>
</gene>
<keyword evidence="3" id="KW-1185">Reference proteome</keyword>